<evidence type="ECO:0000313" key="2">
    <source>
        <dbReference type="EMBL" id="CAG89209.1"/>
    </source>
</evidence>
<dbReference type="EMBL" id="CR382138">
    <property type="protein sequence ID" value="CAG89209.1"/>
    <property type="molecule type" value="Genomic_DNA"/>
</dbReference>
<feature type="region of interest" description="Disordered" evidence="1">
    <location>
        <begin position="34"/>
        <end position="55"/>
    </location>
</feature>
<sequence length="55" mass="6047">MNTLAKFTNYDLFNLSVRRSKSVRLPSKTARLGVPLNEKGSDNPKQIIGNAGQTV</sequence>
<dbReference type="RefSeq" id="XP_460864.1">
    <property type="nucleotide sequence ID" value="XM_460864.1"/>
</dbReference>
<reference evidence="2 3" key="1">
    <citation type="journal article" date="2004" name="Nature">
        <title>Genome evolution in yeasts.</title>
        <authorList>
            <consortium name="Genolevures"/>
            <person name="Dujon B."/>
            <person name="Sherman D."/>
            <person name="Fischer G."/>
            <person name="Durrens P."/>
            <person name="Casaregola S."/>
            <person name="Lafontaine I."/>
            <person name="de Montigny J."/>
            <person name="Marck C."/>
            <person name="Neuveglise C."/>
            <person name="Talla E."/>
            <person name="Goffard N."/>
            <person name="Frangeul L."/>
            <person name="Aigle M."/>
            <person name="Anthouard V."/>
            <person name="Babour A."/>
            <person name="Barbe V."/>
            <person name="Barnay S."/>
            <person name="Blanchin S."/>
            <person name="Beckerich J.M."/>
            <person name="Beyne E."/>
            <person name="Bleykasten C."/>
            <person name="Boisrame A."/>
            <person name="Boyer J."/>
            <person name="Cattolico L."/>
            <person name="Confanioleri F."/>
            <person name="de Daruvar A."/>
            <person name="Despons L."/>
            <person name="Fabre E."/>
            <person name="Fairhead C."/>
            <person name="Ferry-Dumazet H."/>
            <person name="Groppi A."/>
            <person name="Hantraye F."/>
            <person name="Hennequin C."/>
            <person name="Jauniaux N."/>
            <person name="Joyet P."/>
            <person name="Kachouri R."/>
            <person name="Kerrest A."/>
            <person name="Koszul R."/>
            <person name="Lemaire M."/>
            <person name="Lesur I."/>
            <person name="Ma L."/>
            <person name="Muller H."/>
            <person name="Nicaud J.M."/>
            <person name="Nikolski M."/>
            <person name="Oztas S."/>
            <person name="Ozier-Kalogeropoulos O."/>
            <person name="Pellenz S."/>
            <person name="Potier S."/>
            <person name="Richard G.F."/>
            <person name="Straub M.L."/>
            <person name="Suleau A."/>
            <person name="Swennene D."/>
            <person name="Tekaia F."/>
            <person name="Wesolowski-Louvel M."/>
            <person name="Westhof E."/>
            <person name="Wirth B."/>
            <person name="Zeniou-Meyer M."/>
            <person name="Zivanovic I."/>
            <person name="Bolotin-Fukuhara M."/>
            <person name="Thierry A."/>
            <person name="Bouchier C."/>
            <person name="Caudron B."/>
            <person name="Scarpelli C."/>
            <person name="Gaillardin C."/>
            <person name="Weissenbach J."/>
            <person name="Wincker P."/>
            <person name="Souciet J.L."/>
        </authorList>
    </citation>
    <scope>NUCLEOTIDE SEQUENCE [LARGE SCALE GENOMIC DNA]</scope>
    <source>
        <strain evidence="3">ATCC 36239 / CBS 767 / BCRC 21394 / JCM 1990 / NBRC 0083 / IGC 2968</strain>
    </source>
</reference>
<dbReference type="HOGENOM" id="CLU_3032302_0_0_1"/>
<dbReference type="InParanoid" id="Q6BLQ7"/>
<protein>
    <submittedName>
        <fullName evidence="2">DEHA2F11484p</fullName>
    </submittedName>
</protein>
<evidence type="ECO:0000313" key="3">
    <source>
        <dbReference type="Proteomes" id="UP000000599"/>
    </source>
</evidence>
<organism evidence="2 3">
    <name type="scientific">Debaryomyces hansenii (strain ATCC 36239 / CBS 767 / BCRC 21394 / JCM 1990 / NBRC 0083 / IGC 2968)</name>
    <name type="common">Yeast</name>
    <name type="synonym">Torulaspora hansenii</name>
    <dbReference type="NCBI Taxonomy" id="284592"/>
    <lineage>
        <taxon>Eukaryota</taxon>
        <taxon>Fungi</taxon>
        <taxon>Dikarya</taxon>
        <taxon>Ascomycota</taxon>
        <taxon>Saccharomycotina</taxon>
        <taxon>Pichiomycetes</taxon>
        <taxon>Debaryomycetaceae</taxon>
        <taxon>Debaryomyces</taxon>
    </lineage>
</organism>
<dbReference type="VEuPathDB" id="FungiDB:DEHA2F11484g"/>
<proteinExistence type="predicted"/>
<dbReference type="AlphaFoldDB" id="Q6BLQ7"/>
<gene>
    <name evidence="2" type="ordered locus">DEHA2F11484g</name>
</gene>
<accession>Q6BLQ7</accession>
<dbReference type="KEGG" id="dha:DEHA2F11484g"/>
<dbReference type="Proteomes" id="UP000000599">
    <property type="component" value="Chromosome F"/>
</dbReference>
<name>Q6BLQ7_DEBHA</name>
<keyword evidence="3" id="KW-1185">Reference proteome</keyword>
<dbReference type="GeneID" id="2903465"/>
<evidence type="ECO:0000256" key="1">
    <source>
        <dbReference type="SAM" id="MobiDB-lite"/>
    </source>
</evidence>